<evidence type="ECO:0000259" key="2">
    <source>
        <dbReference type="Pfam" id="PF13539"/>
    </source>
</evidence>
<dbReference type="Proteomes" id="UP001236507">
    <property type="component" value="Unassembled WGS sequence"/>
</dbReference>
<dbReference type="EMBL" id="JASHIF010000012">
    <property type="protein sequence ID" value="MDI9860672.1"/>
    <property type="molecule type" value="Genomic_DNA"/>
</dbReference>
<dbReference type="PROSITE" id="PS51257">
    <property type="entry name" value="PROKAR_LIPOPROTEIN"/>
    <property type="match status" value="1"/>
</dbReference>
<feature type="domain" description="Peptidase M15C" evidence="2">
    <location>
        <begin position="180"/>
        <end position="239"/>
    </location>
</feature>
<dbReference type="RefSeq" id="WP_283345304.1">
    <property type="nucleotide sequence ID" value="NZ_JASHIF010000012.1"/>
</dbReference>
<reference evidence="3 4" key="1">
    <citation type="submission" date="2023-05" db="EMBL/GenBank/DDBJ databases">
        <title>Novel species of genus Flectobacillus isolated from stream in China.</title>
        <authorList>
            <person name="Lu H."/>
        </authorList>
    </citation>
    <scope>NUCLEOTIDE SEQUENCE [LARGE SCALE GENOMIC DNA]</scope>
    <source>
        <strain evidence="3 4">KCTC 42575</strain>
    </source>
</reference>
<dbReference type="SUPFAM" id="SSF55166">
    <property type="entry name" value="Hedgehog/DD-peptidase"/>
    <property type="match status" value="1"/>
</dbReference>
<evidence type="ECO:0000313" key="3">
    <source>
        <dbReference type="EMBL" id="MDI9860672.1"/>
    </source>
</evidence>
<evidence type="ECO:0000256" key="1">
    <source>
        <dbReference type="SAM" id="SignalP"/>
    </source>
</evidence>
<name>A0ABT6YAR1_9BACT</name>
<organism evidence="3 4">
    <name type="scientific">Flectobacillus roseus</name>
    <dbReference type="NCBI Taxonomy" id="502259"/>
    <lineage>
        <taxon>Bacteria</taxon>
        <taxon>Pseudomonadati</taxon>
        <taxon>Bacteroidota</taxon>
        <taxon>Cytophagia</taxon>
        <taxon>Cytophagales</taxon>
        <taxon>Flectobacillaceae</taxon>
        <taxon>Flectobacillus</taxon>
    </lineage>
</organism>
<dbReference type="Gene3D" id="3.30.1380.10">
    <property type="match status" value="1"/>
</dbReference>
<gene>
    <name evidence="3" type="ORF">QM524_15760</name>
</gene>
<proteinExistence type="predicted"/>
<dbReference type="Pfam" id="PF13539">
    <property type="entry name" value="Peptidase_M15_4"/>
    <property type="match status" value="1"/>
</dbReference>
<keyword evidence="4" id="KW-1185">Reference proteome</keyword>
<comment type="caution">
    <text evidence="3">The sequence shown here is derived from an EMBL/GenBank/DDBJ whole genome shotgun (WGS) entry which is preliminary data.</text>
</comment>
<evidence type="ECO:0000313" key="4">
    <source>
        <dbReference type="Proteomes" id="UP001236507"/>
    </source>
</evidence>
<dbReference type="CDD" id="cd14845">
    <property type="entry name" value="L-Ala-D-Glu_peptidase_like"/>
    <property type="match status" value="1"/>
</dbReference>
<accession>A0ABT6YAR1</accession>
<keyword evidence="1" id="KW-0732">Signal</keyword>
<dbReference type="InterPro" id="IPR039561">
    <property type="entry name" value="Peptidase_M15C"/>
</dbReference>
<feature type="signal peptide" evidence="1">
    <location>
        <begin position="1"/>
        <end position="18"/>
    </location>
</feature>
<protein>
    <submittedName>
        <fullName evidence="3">M15 family metallopeptidase</fullName>
    </submittedName>
</protein>
<dbReference type="InterPro" id="IPR009045">
    <property type="entry name" value="Zn_M74/Hedgehog-like"/>
</dbReference>
<feature type="chain" id="PRO_5045448270" evidence="1">
    <location>
        <begin position="19"/>
        <end position="359"/>
    </location>
</feature>
<sequence>MLRIPKLLLPLLSLSLLACSFLKDSVEDATWQDLGCDTTQKVSTLAIYDMVHPFYESDTFLQLNIKPTAIYVATVGVRQEVEMTAYKLDSLNQITSIPNPAGTIGVTPTWVEQAYLGSLIHTPHYLYDRWTRILENDRATFLAKRDSIKTTMAEKHSSIKVISDLRSIANQRKYLSRKRTASPVSMHNFGLAADFAIFRGHRISNTLASYKPLDTLTAHYGLTWGGNFVGFMDPGHIQYFKNGATLVQKYPVLRFEFEPYREFYLNTVEKAVKAGRINRVVDTADLLTLLNELRRNQPCTCGKIKKQINTNTLEKVRALLQKTPYNALNDIVLIGDLGYQTLSLISAKGIITLELGKWR</sequence>